<evidence type="ECO:0000259" key="1">
    <source>
        <dbReference type="Pfam" id="PF22818"/>
    </source>
</evidence>
<proteinExistence type="predicted"/>
<sequence>MARAGAIGLLRSSHHRAAAAGLKLHAVRTPIGGALVCSPTGPGGERDALSTELPMRFVVPPDHPCLPGHFPGRPLVPGVVILDAVLAAIEAQHGTLPALRLPQVKFMQPLLPGEAADIALEHAVDAPRWRFRVQRGDTLLASGEIVAEAAP</sequence>
<accession>A0A918T0L1</accession>
<name>A0A918T0L1_9GAMM</name>
<dbReference type="EMBL" id="BMYD01000003">
    <property type="protein sequence ID" value="GHA81969.1"/>
    <property type="molecule type" value="Genomic_DNA"/>
</dbReference>
<reference evidence="2" key="1">
    <citation type="journal article" date="2014" name="Int. J. Syst. Evol. Microbiol.">
        <title>Complete genome sequence of Corynebacterium casei LMG S-19264T (=DSM 44701T), isolated from a smear-ripened cheese.</title>
        <authorList>
            <consortium name="US DOE Joint Genome Institute (JGI-PGF)"/>
            <person name="Walter F."/>
            <person name="Albersmeier A."/>
            <person name="Kalinowski J."/>
            <person name="Ruckert C."/>
        </authorList>
    </citation>
    <scope>NUCLEOTIDE SEQUENCE</scope>
    <source>
        <strain evidence="2">KCTC 23077</strain>
    </source>
</reference>
<dbReference type="Gene3D" id="3.10.129.10">
    <property type="entry name" value="Hotdog Thioesterase"/>
    <property type="match status" value="1"/>
</dbReference>
<organism evidence="2 3">
    <name type="scientific">Cognatilysobacter bugurensis</name>
    <dbReference type="NCBI Taxonomy" id="543356"/>
    <lineage>
        <taxon>Bacteria</taxon>
        <taxon>Pseudomonadati</taxon>
        <taxon>Pseudomonadota</taxon>
        <taxon>Gammaproteobacteria</taxon>
        <taxon>Lysobacterales</taxon>
        <taxon>Lysobacteraceae</taxon>
        <taxon>Cognatilysobacter</taxon>
    </lineage>
</organism>
<dbReference type="AlphaFoldDB" id="A0A918T0L1"/>
<reference evidence="2" key="2">
    <citation type="submission" date="2020-09" db="EMBL/GenBank/DDBJ databases">
        <authorList>
            <person name="Sun Q."/>
            <person name="Kim S."/>
        </authorList>
    </citation>
    <scope>NUCLEOTIDE SEQUENCE</scope>
    <source>
        <strain evidence="2">KCTC 23077</strain>
    </source>
</reference>
<dbReference type="InterPro" id="IPR029069">
    <property type="entry name" value="HotDog_dom_sf"/>
</dbReference>
<evidence type="ECO:0000313" key="2">
    <source>
        <dbReference type="EMBL" id="GHA81969.1"/>
    </source>
</evidence>
<dbReference type="SUPFAM" id="SSF54637">
    <property type="entry name" value="Thioesterase/thiol ester dehydrase-isomerase"/>
    <property type="match status" value="1"/>
</dbReference>
<evidence type="ECO:0000313" key="3">
    <source>
        <dbReference type="Proteomes" id="UP000646426"/>
    </source>
</evidence>
<dbReference type="GO" id="GO:0016829">
    <property type="term" value="F:lyase activity"/>
    <property type="evidence" value="ECO:0007669"/>
    <property type="project" value="UniProtKB-KW"/>
</dbReference>
<feature type="domain" description="ApeI dehydratase-like" evidence="1">
    <location>
        <begin position="52"/>
        <end position="143"/>
    </location>
</feature>
<protein>
    <recommendedName>
        <fullName evidence="1">ApeI dehydratase-like domain-containing protein</fullName>
    </recommendedName>
</protein>
<gene>
    <name evidence="2" type="ORF">GCM10007067_19830</name>
</gene>
<dbReference type="Proteomes" id="UP000646426">
    <property type="component" value="Unassembled WGS sequence"/>
</dbReference>
<dbReference type="Pfam" id="PF22818">
    <property type="entry name" value="ApeI-like"/>
    <property type="match status" value="1"/>
</dbReference>
<keyword evidence="3" id="KW-1185">Reference proteome</keyword>
<dbReference type="InterPro" id="IPR054545">
    <property type="entry name" value="ApeI-like"/>
</dbReference>
<comment type="caution">
    <text evidence="2">The sequence shown here is derived from an EMBL/GenBank/DDBJ whole genome shotgun (WGS) entry which is preliminary data.</text>
</comment>